<protein>
    <recommendedName>
        <fullName evidence="20">TonB-dependent siderophore receptor</fullName>
    </recommendedName>
</protein>
<dbReference type="PANTHER" id="PTHR32552">
    <property type="entry name" value="FERRICHROME IRON RECEPTOR-RELATED"/>
    <property type="match status" value="1"/>
</dbReference>
<keyword evidence="13 14" id="KW-0998">Cell outer membrane</keyword>
<keyword evidence="7" id="KW-0732">Signal</keyword>
<evidence type="ECO:0000256" key="12">
    <source>
        <dbReference type="ARBA" id="ARBA00023170"/>
    </source>
</evidence>
<dbReference type="RefSeq" id="WP_200340938.1">
    <property type="nucleotide sequence ID" value="NZ_NRRL01000027.1"/>
</dbReference>
<keyword evidence="8" id="KW-0408">Iron</keyword>
<evidence type="ECO:0000313" key="19">
    <source>
        <dbReference type="Proteomes" id="UP001296873"/>
    </source>
</evidence>
<dbReference type="InterPro" id="IPR000531">
    <property type="entry name" value="Beta-barrel_TonB"/>
</dbReference>
<evidence type="ECO:0000256" key="15">
    <source>
        <dbReference type="RuleBase" id="RU003357"/>
    </source>
</evidence>
<evidence type="ECO:0000256" key="5">
    <source>
        <dbReference type="ARBA" id="ARBA00022496"/>
    </source>
</evidence>
<dbReference type="Gene3D" id="2.170.130.10">
    <property type="entry name" value="TonB-dependent receptor, plug domain"/>
    <property type="match status" value="1"/>
</dbReference>
<dbReference type="Gene3D" id="2.40.170.20">
    <property type="entry name" value="TonB-dependent receptor, beta-barrel domain"/>
    <property type="match status" value="1"/>
</dbReference>
<dbReference type="InterPro" id="IPR012910">
    <property type="entry name" value="Plug_dom"/>
</dbReference>
<evidence type="ECO:0000256" key="11">
    <source>
        <dbReference type="ARBA" id="ARBA00023136"/>
    </source>
</evidence>
<evidence type="ECO:0000256" key="6">
    <source>
        <dbReference type="ARBA" id="ARBA00022692"/>
    </source>
</evidence>
<evidence type="ECO:0000256" key="2">
    <source>
        <dbReference type="ARBA" id="ARBA00009810"/>
    </source>
</evidence>
<feature type="domain" description="TonB-dependent receptor plug" evidence="17">
    <location>
        <begin position="59"/>
        <end position="161"/>
    </location>
</feature>
<dbReference type="SUPFAM" id="SSF56935">
    <property type="entry name" value="Porins"/>
    <property type="match status" value="1"/>
</dbReference>
<evidence type="ECO:0000256" key="14">
    <source>
        <dbReference type="PROSITE-ProRule" id="PRU01360"/>
    </source>
</evidence>
<dbReference type="Proteomes" id="UP001296873">
    <property type="component" value="Unassembled WGS sequence"/>
</dbReference>
<keyword evidence="19" id="KW-1185">Reference proteome</keyword>
<accession>A0ABS1DDT8</accession>
<keyword evidence="6 14" id="KW-0812">Transmembrane</keyword>
<evidence type="ECO:0000256" key="9">
    <source>
        <dbReference type="ARBA" id="ARBA00023065"/>
    </source>
</evidence>
<comment type="caution">
    <text evidence="18">The sequence shown here is derived from an EMBL/GenBank/DDBJ whole genome shotgun (WGS) entry which is preliminary data.</text>
</comment>
<evidence type="ECO:0000259" key="16">
    <source>
        <dbReference type="Pfam" id="PF00593"/>
    </source>
</evidence>
<keyword evidence="4 14" id="KW-1134">Transmembrane beta strand</keyword>
<keyword evidence="9" id="KW-0406">Ion transport</keyword>
<evidence type="ECO:0000313" key="18">
    <source>
        <dbReference type="EMBL" id="MBK1668622.1"/>
    </source>
</evidence>
<dbReference type="InterPro" id="IPR010105">
    <property type="entry name" value="TonB_sidphr_rcpt"/>
</dbReference>
<dbReference type="NCBIfam" id="TIGR01783">
    <property type="entry name" value="TonB-siderophor"/>
    <property type="match status" value="1"/>
</dbReference>
<dbReference type="InterPro" id="IPR037066">
    <property type="entry name" value="Plug_dom_sf"/>
</dbReference>
<evidence type="ECO:0000259" key="17">
    <source>
        <dbReference type="Pfam" id="PF07715"/>
    </source>
</evidence>
<dbReference type="PANTHER" id="PTHR32552:SF68">
    <property type="entry name" value="FERRICHROME OUTER MEMBRANE TRANSPORTER_PHAGE RECEPTOR"/>
    <property type="match status" value="1"/>
</dbReference>
<dbReference type="EMBL" id="NRRL01000027">
    <property type="protein sequence ID" value="MBK1668622.1"/>
    <property type="molecule type" value="Genomic_DNA"/>
</dbReference>
<keyword evidence="11 14" id="KW-0472">Membrane</keyword>
<sequence>MLAALSGTPAVAQQDGGDSVKLPTLVIEGDQVGGVADPAPPEGYVPSEATAGSKTATPIEEIPQSVSVIGREEMDDRGAQKVDEALRYTPGVFAQPFGVDTDTDWAYIRGFDVTQTGMFLDGLQQYSYAFAGIITDPFLLEGIEVLRGPASVLYGGASAGGLVNKRSKRANGQRIRYLEAGITDSPNGYVGFDIGDQVSDDGPWSYRVVGKVKGGDTQVEYADNFRGVIAPSLLFEPDDDTRLELFATYQYDEQRHTNNGFLPYKGTVERASYGYIPRDLYYAEPASDDFEAQQASIGYDLERQLNDTLTLRSTSRWFHVERREEFAYPYDTDTSDDVLGRTNFAHDTTADLLQTDNQAIFDVETGPLSHELVTGVSYEQYRIDQWQASGSAPDLDPINPTYGNSGLTLADPYTDESITLDRLGLYAQDQVKVGDGWIVTLNGRYDRTWIDRNDRTAGDADYRDQDGAFSGRAGLAYGFDNGVTPYVSAARFFEPQIGTDGNGDPVGPQTGDQYEAGVKYQPTFMQALLTASVFELTRRNTLQTVFQGGSTTYSTVGEIRSRGVELEAKANVTDNLKLTAALSRYDLEIVDDIDQSIVGNQPRLVPETLASVWLDYTVDTGTFKGLGFGAAFATRGCPMPTTPTP</sequence>
<dbReference type="Pfam" id="PF00593">
    <property type="entry name" value="TonB_dep_Rec_b-barrel"/>
    <property type="match status" value="1"/>
</dbReference>
<gene>
    <name evidence="18" type="ORF">CKO28_11335</name>
</gene>
<evidence type="ECO:0008006" key="20">
    <source>
        <dbReference type="Google" id="ProtNLM"/>
    </source>
</evidence>
<dbReference type="InterPro" id="IPR039426">
    <property type="entry name" value="TonB-dep_rcpt-like"/>
</dbReference>
<dbReference type="Pfam" id="PF07715">
    <property type="entry name" value="Plug"/>
    <property type="match status" value="1"/>
</dbReference>
<evidence type="ECO:0000256" key="13">
    <source>
        <dbReference type="ARBA" id="ARBA00023237"/>
    </source>
</evidence>
<comment type="similarity">
    <text evidence="2 14 15">Belongs to the TonB-dependent receptor family.</text>
</comment>
<evidence type="ECO:0000256" key="10">
    <source>
        <dbReference type="ARBA" id="ARBA00023077"/>
    </source>
</evidence>
<evidence type="ECO:0000256" key="7">
    <source>
        <dbReference type="ARBA" id="ARBA00022729"/>
    </source>
</evidence>
<evidence type="ECO:0000256" key="1">
    <source>
        <dbReference type="ARBA" id="ARBA00004571"/>
    </source>
</evidence>
<name>A0ABS1DDT8_9PROT</name>
<keyword evidence="5" id="KW-0410">Iron transport</keyword>
<keyword evidence="10 15" id="KW-0798">TonB box</keyword>
<dbReference type="InterPro" id="IPR036942">
    <property type="entry name" value="Beta-barrel_TonB_sf"/>
</dbReference>
<reference evidence="18 19" key="1">
    <citation type="journal article" date="2020" name="Microorganisms">
        <title>Osmotic Adaptation and Compatible Solute Biosynthesis of Phototrophic Bacteria as Revealed from Genome Analyses.</title>
        <authorList>
            <person name="Imhoff J.F."/>
            <person name="Rahn T."/>
            <person name="Kunzel S."/>
            <person name="Keller A."/>
            <person name="Neulinger S.C."/>
        </authorList>
    </citation>
    <scope>NUCLEOTIDE SEQUENCE [LARGE SCALE GENOMIC DNA]</scope>
    <source>
        <strain evidence="18 19">DSM 9895</strain>
    </source>
</reference>
<keyword evidence="3 14" id="KW-0813">Transport</keyword>
<proteinExistence type="inferred from homology"/>
<organism evidence="18 19">
    <name type="scientific">Rhodovibrio sodomensis</name>
    <dbReference type="NCBI Taxonomy" id="1088"/>
    <lineage>
        <taxon>Bacteria</taxon>
        <taxon>Pseudomonadati</taxon>
        <taxon>Pseudomonadota</taxon>
        <taxon>Alphaproteobacteria</taxon>
        <taxon>Rhodospirillales</taxon>
        <taxon>Rhodovibrionaceae</taxon>
        <taxon>Rhodovibrio</taxon>
    </lineage>
</organism>
<evidence type="ECO:0000256" key="3">
    <source>
        <dbReference type="ARBA" id="ARBA00022448"/>
    </source>
</evidence>
<keyword evidence="12" id="KW-0675">Receptor</keyword>
<comment type="subcellular location">
    <subcellularLocation>
        <location evidence="1 14">Cell outer membrane</location>
        <topology evidence="1 14">Multi-pass membrane protein</topology>
    </subcellularLocation>
</comment>
<dbReference type="PROSITE" id="PS52016">
    <property type="entry name" value="TONB_DEPENDENT_REC_3"/>
    <property type="match status" value="1"/>
</dbReference>
<evidence type="ECO:0000256" key="4">
    <source>
        <dbReference type="ARBA" id="ARBA00022452"/>
    </source>
</evidence>
<dbReference type="CDD" id="cd01347">
    <property type="entry name" value="ligand_gated_channel"/>
    <property type="match status" value="1"/>
</dbReference>
<evidence type="ECO:0000256" key="8">
    <source>
        <dbReference type="ARBA" id="ARBA00023004"/>
    </source>
</evidence>
<feature type="domain" description="TonB-dependent receptor-like beta-barrel" evidence="16">
    <location>
        <begin position="237"/>
        <end position="632"/>
    </location>
</feature>